<evidence type="ECO:0000313" key="2">
    <source>
        <dbReference type="EMBL" id="EEN79144.1"/>
    </source>
</evidence>
<dbReference type="EMBL" id="ACIZ01000112">
    <property type="protein sequence ID" value="EEN79144.1"/>
    <property type="molecule type" value="Genomic_DNA"/>
</dbReference>
<evidence type="ECO:0000256" key="1">
    <source>
        <dbReference type="SAM" id="MobiDB-lite"/>
    </source>
</evidence>
<gene>
    <name evidence="2" type="ORF">HMPREF0539_2803</name>
</gene>
<evidence type="ECO:0008006" key="4">
    <source>
        <dbReference type="Google" id="ProtNLM"/>
    </source>
</evidence>
<name>C2K0W8_LACRM</name>
<feature type="region of interest" description="Disordered" evidence="1">
    <location>
        <begin position="295"/>
        <end position="329"/>
    </location>
</feature>
<reference evidence="2" key="1">
    <citation type="submission" date="2009-01" db="EMBL/GenBank/DDBJ databases">
        <authorList>
            <person name="Qin X."/>
            <person name="Bachman B."/>
            <person name="Battles P."/>
            <person name="Bell A."/>
            <person name="Bess C."/>
            <person name="Bickham C."/>
            <person name="Chaboub L."/>
            <person name="Chen D."/>
            <person name="Coyle M."/>
            <person name="Deiros D.R."/>
            <person name="Dinh H."/>
            <person name="Forbes L."/>
            <person name="Fowler G."/>
            <person name="Francisco L."/>
            <person name="Fu Q."/>
            <person name="Gubbala S."/>
            <person name="Hale W."/>
            <person name="Han Y."/>
            <person name="Hemphill L."/>
            <person name="Highlander S.K."/>
            <person name="Hirani K."/>
            <person name="Hogues M."/>
            <person name="Jackson L."/>
            <person name="Jakkamsetti A."/>
            <person name="Javaid M."/>
            <person name="Jiang H."/>
            <person name="Korchina V."/>
            <person name="Kovar C."/>
            <person name="Lara F."/>
            <person name="Lee S."/>
            <person name="Mata R."/>
            <person name="Mathew T."/>
            <person name="Moen C."/>
            <person name="Morales K."/>
            <person name="Munidasa M."/>
            <person name="Nazareth L."/>
            <person name="Ngo R."/>
            <person name="Nguyen L."/>
            <person name="Okwuonu G."/>
            <person name="Ongeri F."/>
            <person name="Patil S."/>
            <person name="Petrosino J."/>
            <person name="Pham C."/>
            <person name="Pham P."/>
            <person name="Pu L.-L."/>
            <person name="Puazo M."/>
            <person name="Raj R."/>
            <person name="Reid J."/>
            <person name="Rouhana J."/>
            <person name="Saada N."/>
            <person name="Shang Y."/>
            <person name="Simmons D."/>
            <person name="Thornton R."/>
            <person name="Warren J."/>
            <person name="Weissenberger G."/>
            <person name="Zhang J."/>
            <person name="Zhang L."/>
            <person name="Zhou C."/>
            <person name="Zhu D."/>
            <person name="Muzny D."/>
            <person name="Worley K."/>
            <person name="Gibbs R."/>
        </authorList>
    </citation>
    <scope>NUCLEOTIDE SEQUENCE [LARGE SCALE GENOMIC DNA]</scope>
    <source>
        <strain evidence="2">LMS2-1</strain>
    </source>
</reference>
<sequence>MTVYGGHIMDYQVKLQRHASREIDLYWPDFQKSSDYTALMQDPDFAKIPPQEIRSILVTFFSESFENLRSTIKALSAEAVSIALETTLQQISDKHRRRSEAIAIAAELIKSMMIWLIRTKRVKLTIIDFVDALMGALLTTTYVLGLVEEGDLASPRAGQRDERFDDDDDMTIDSASMATLIEQLMLFFDSKTWHQLPHSAQDEEFFGAVIFFLIQTIQNMFGHEPKEWTSQDIGAALLLLLRDTKIVPRDKQQALGKSLAIFIKSTANSHLWTATQLKALADTAQAQVKEALAKMPATPPKATAAATPATGPSDRVIPMADWQKGRHKK</sequence>
<organism evidence="2 3">
    <name type="scientific">Lacticaseibacillus rhamnosus (strain LMS2-1)</name>
    <dbReference type="NCBI Taxonomy" id="525361"/>
    <lineage>
        <taxon>Bacteria</taxon>
        <taxon>Bacillati</taxon>
        <taxon>Bacillota</taxon>
        <taxon>Bacilli</taxon>
        <taxon>Lactobacillales</taxon>
        <taxon>Lactobacillaceae</taxon>
        <taxon>Lacticaseibacillus</taxon>
    </lineage>
</organism>
<evidence type="ECO:0000313" key="3">
    <source>
        <dbReference type="Proteomes" id="UP000004525"/>
    </source>
</evidence>
<protein>
    <recommendedName>
        <fullName evidence="4">Mebrane protein</fullName>
    </recommendedName>
</protein>
<dbReference type="HOGENOM" id="CLU_865426_0_0_9"/>
<keyword evidence="3" id="KW-1185">Reference proteome</keyword>
<dbReference type="AlphaFoldDB" id="C2K0W8"/>
<dbReference type="Proteomes" id="UP000004525">
    <property type="component" value="Unassembled WGS sequence"/>
</dbReference>
<accession>C2K0W8</accession>
<proteinExistence type="predicted"/>
<feature type="compositionally biased region" description="Low complexity" evidence="1">
    <location>
        <begin position="295"/>
        <end position="310"/>
    </location>
</feature>
<comment type="caution">
    <text evidence="2">The sequence shown here is derived from an EMBL/GenBank/DDBJ whole genome shotgun (WGS) entry which is preliminary data.</text>
</comment>